<evidence type="ECO:0000313" key="6">
    <source>
        <dbReference type="Proteomes" id="UP000255265"/>
    </source>
</evidence>
<name>A0A370FLU6_9BURK</name>
<protein>
    <submittedName>
        <fullName evidence="5">NAD(P)-dependent dehydrogenase (Short-subunit alcohol dehydrogenase family)</fullName>
    </submittedName>
</protein>
<dbReference type="SUPFAM" id="SSF51735">
    <property type="entry name" value="NAD(P)-binding Rossmann-fold domains"/>
    <property type="match status" value="1"/>
</dbReference>
<dbReference type="Pfam" id="PF13561">
    <property type="entry name" value="adh_short_C2"/>
    <property type="match status" value="1"/>
</dbReference>
<evidence type="ECO:0000313" key="5">
    <source>
        <dbReference type="EMBL" id="RDI28662.1"/>
    </source>
</evidence>
<evidence type="ECO:0000256" key="3">
    <source>
        <dbReference type="ARBA" id="ARBA00023027"/>
    </source>
</evidence>
<gene>
    <name evidence="5" type="ORF">DFR41_101418</name>
</gene>
<dbReference type="InterPro" id="IPR057326">
    <property type="entry name" value="KR_dom"/>
</dbReference>
<comment type="caution">
    <text evidence="5">The sequence shown here is derived from an EMBL/GenBank/DDBJ whole genome shotgun (WGS) entry which is preliminary data.</text>
</comment>
<sequence>MPTLGQPHSTAATALITGAADGIGWATAQCLAQRGWRVALLDLRTEAAQARAAELGPQHLGLGCDVSDAGSVQVAVAAAQTALGRIDALVNNAGIGEQAAPTLTQTAEGFDRVLAVHLRGSFLMTQAVLGFMREQPRDARGNRGAIVNIGSIASFGGIPGRNAYSAAKAGVLGMTRALACEWAREGIRVNAVAPGYVRTALVAALAERGDVDARAVAERTPLGRMAEPEEIAEAIAFLASPAASYVTGATLSADGGWSVLGAPAQALAPL</sequence>
<evidence type="ECO:0000256" key="2">
    <source>
        <dbReference type="ARBA" id="ARBA00023002"/>
    </source>
</evidence>
<dbReference type="Proteomes" id="UP000255265">
    <property type="component" value="Unassembled WGS sequence"/>
</dbReference>
<keyword evidence="3" id="KW-0520">NAD</keyword>
<dbReference type="NCBIfam" id="NF005559">
    <property type="entry name" value="PRK07231.1"/>
    <property type="match status" value="1"/>
</dbReference>
<dbReference type="InterPro" id="IPR020904">
    <property type="entry name" value="Sc_DH/Rdtase_CS"/>
</dbReference>
<dbReference type="PRINTS" id="PR00081">
    <property type="entry name" value="GDHRDH"/>
</dbReference>
<organism evidence="5 6">
    <name type="scientific">Pseudacidovorax intermedius</name>
    <dbReference type="NCBI Taxonomy" id="433924"/>
    <lineage>
        <taxon>Bacteria</taxon>
        <taxon>Pseudomonadati</taxon>
        <taxon>Pseudomonadota</taxon>
        <taxon>Betaproteobacteria</taxon>
        <taxon>Burkholderiales</taxon>
        <taxon>Comamonadaceae</taxon>
        <taxon>Pseudacidovorax</taxon>
    </lineage>
</organism>
<dbReference type="PANTHER" id="PTHR24321:SF8">
    <property type="entry name" value="ESTRADIOL 17-BETA-DEHYDROGENASE 8-RELATED"/>
    <property type="match status" value="1"/>
</dbReference>
<feature type="domain" description="Ketoreductase" evidence="4">
    <location>
        <begin position="12"/>
        <end position="185"/>
    </location>
</feature>
<comment type="similarity">
    <text evidence="1">Belongs to the short-chain dehydrogenases/reductases (SDR) family.</text>
</comment>
<keyword evidence="6" id="KW-1185">Reference proteome</keyword>
<dbReference type="PROSITE" id="PS00061">
    <property type="entry name" value="ADH_SHORT"/>
    <property type="match status" value="1"/>
</dbReference>
<dbReference type="RefSeq" id="WP_114801518.1">
    <property type="nucleotide sequence ID" value="NZ_QQAV01000001.1"/>
</dbReference>
<dbReference type="FunFam" id="3.40.50.720:FF:000084">
    <property type="entry name" value="Short-chain dehydrogenase reductase"/>
    <property type="match status" value="1"/>
</dbReference>
<dbReference type="Gene3D" id="3.40.50.720">
    <property type="entry name" value="NAD(P)-binding Rossmann-like Domain"/>
    <property type="match status" value="1"/>
</dbReference>
<dbReference type="EMBL" id="QQAV01000001">
    <property type="protein sequence ID" value="RDI28662.1"/>
    <property type="molecule type" value="Genomic_DNA"/>
</dbReference>
<dbReference type="CDD" id="cd05233">
    <property type="entry name" value="SDR_c"/>
    <property type="match status" value="1"/>
</dbReference>
<evidence type="ECO:0000259" key="4">
    <source>
        <dbReference type="SMART" id="SM00822"/>
    </source>
</evidence>
<evidence type="ECO:0000256" key="1">
    <source>
        <dbReference type="ARBA" id="ARBA00006484"/>
    </source>
</evidence>
<dbReference type="OrthoDB" id="9806974at2"/>
<dbReference type="InterPro" id="IPR036291">
    <property type="entry name" value="NAD(P)-bd_dom_sf"/>
</dbReference>
<accession>A0A370FLU6</accession>
<dbReference type="GO" id="GO:0016491">
    <property type="term" value="F:oxidoreductase activity"/>
    <property type="evidence" value="ECO:0007669"/>
    <property type="project" value="UniProtKB-KW"/>
</dbReference>
<dbReference type="InterPro" id="IPR002347">
    <property type="entry name" value="SDR_fam"/>
</dbReference>
<keyword evidence="2" id="KW-0560">Oxidoreductase</keyword>
<reference evidence="5 6" key="1">
    <citation type="submission" date="2018-07" db="EMBL/GenBank/DDBJ databases">
        <title>Genomic Encyclopedia of Type Strains, Phase IV (KMG-IV): sequencing the most valuable type-strain genomes for metagenomic binning, comparative biology and taxonomic classification.</title>
        <authorList>
            <person name="Goeker M."/>
        </authorList>
    </citation>
    <scope>NUCLEOTIDE SEQUENCE [LARGE SCALE GENOMIC DNA]</scope>
    <source>
        <strain evidence="5 6">DSM 21352</strain>
    </source>
</reference>
<dbReference type="SMART" id="SM00822">
    <property type="entry name" value="PKS_KR"/>
    <property type="match status" value="1"/>
</dbReference>
<proteinExistence type="inferred from homology"/>
<dbReference type="PANTHER" id="PTHR24321">
    <property type="entry name" value="DEHYDROGENASES, SHORT CHAIN"/>
    <property type="match status" value="1"/>
</dbReference>
<dbReference type="PRINTS" id="PR00080">
    <property type="entry name" value="SDRFAMILY"/>
</dbReference>
<dbReference type="AlphaFoldDB" id="A0A370FLU6"/>